<evidence type="ECO:0000313" key="2">
    <source>
        <dbReference type="EMBL" id="CAE0278701.1"/>
    </source>
</evidence>
<evidence type="ECO:0000259" key="1">
    <source>
        <dbReference type="Pfam" id="PF14748"/>
    </source>
</evidence>
<dbReference type="InterPro" id="IPR008927">
    <property type="entry name" value="6-PGluconate_DH-like_C_sf"/>
</dbReference>
<accession>A0A7S3GWU8</accession>
<sequence>MKPMIAVTGHISSFFELMNTSQAFIVENGVDPDEARKFVTSFYSSLAQNTERSHEPLDAMAEEAATPGGLNEQSWKHLKTTEHFDLHKKSLGAIHDRLTGKKST</sequence>
<dbReference type="InterPro" id="IPR029036">
    <property type="entry name" value="P5CR_dimer"/>
</dbReference>
<proteinExistence type="predicted"/>
<gene>
    <name evidence="2" type="ORF">SELO1098_LOCUS7533</name>
</gene>
<organism evidence="2">
    <name type="scientific">Spumella elongata</name>
    <dbReference type="NCBI Taxonomy" id="89044"/>
    <lineage>
        <taxon>Eukaryota</taxon>
        <taxon>Sar</taxon>
        <taxon>Stramenopiles</taxon>
        <taxon>Ochrophyta</taxon>
        <taxon>Chrysophyceae</taxon>
        <taxon>Chromulinales</taxon>
        <taxon>Chromulinaceae</taxon>
        <taxon>Spumella</taxon>
    </lineage>
</organism>
<protein>
    <recommendedName>
        <fullName evidence="1">Pyrroline-5-carboxylate reductase dimerisation domain-containing protein</fullName>
    </recommendedName>
</protein>
<dbReference type="AlphaFoldDB" id="A0A7S3GWU8"/>
<dbReference type="Pfam" id="PF14748">
    <property type="entry name" value="P5CR_dimer"/>
    <property type="match status" value="1"/>
</dbReference>
<dbReference type="EMBL" id="HBIC01014874">
    <property type="protein sequence ID" value="CAE0278701.1"/>
    <property type="molecule type" value="Transcribed_RNA"/>
</dbReference>
<feature type="domain" description="Pyrroline-5-carboxylate reductase dimerisation" evidence="1">
    <location>
        <begin position="4"/>
        <end position="93"/>
    </location>
</feature>
<dbReference type="SUPFAM" id="SSF48179">
    <property type="entry name" value="6-phosphogluconate dehydrogenase C-terminal domain-like"/>
    <property type="match status" value="1"/>
</dbReference>
<name>A0A7S3GWU8_9STRA</name>
<reference evidence="2" key="1">
    <citation type="submission" date="2021-01" db="EMBL/GenBank/DDBJ databases">
        <authorList>
            <person name="Corre E."/>
            <person name="Pelletier E."/>
            <person name="Niang G."/>
            <person name="Scheremetjew M."/>
            <person name="Finn R."/>
            <person name="Kale V."/>
            <person name="Holt S."/>
            <person name="Cochrane G."/>
            <person name="Meng A."/>
            <person name="Brown T."/>
            <person name="Cohen L."/>
        </authorList>
    </citation>
    <scope>NUCLEOTIDE SEQUENCE</scope>
    <source>
        <strain evidence="2">CCAP 955/1</strain>
    </source>
</reference>